<dbReference type="PRINTS" id="PR00377">
    <property type="entry name" value="IMPHPHTASES"/>
</dbReference>
<dbReference type="EMBL" id="JAAOIW010000008">
    <property type="protein sequence ID" value="NHN32288.1"/>
    <property type="molecule type" value="Genomic_DNA"/>
</dbReference>
<accession>A0ABX0J8J1</accession>
<sequence>MSNEGNTSFTVGSKSFTAVAINTASKAGEWIQSKLGDFNSLQIKYSPHDLVTEVDKGAEKMIRNLIQTHFPHHSILGEEGVEPGPEASAQALKDVSDAEYLWVVDPLDGTTNFVHGFPFFSVSIALVHKGEVIVGVVYNPIHNELFVAEKGKGAYVRGKRMKVSSETKLIDSLIATGLPADREGALPVNLRGLNALCPKVRNVRVAGSAALHMAYVAAGRLSGFWEIGLNSWDMAAGALLIQESGGAVTDTEGNPYNLKVRNVLATNGAIHGELQQELVLADAVAIKK</sequence>
<dbReference type="InterPro" id="IPR000760">
    <property type="entry name" value="Inositol_monophosphatase-like"/>
</dbReference>
<comment type="similarity">
    <text evidence="3 7">Belongs to the inositol monophosphatase superfamily.</text>
</comment>
<name>A0ABX0J8J1_9BACL</name>
<dbReference type="SUPFAM" id="SSF56655">
    <property type="entry name" value="Carbohydrate phosphatase"/>
    <property type="match status" value="1"/>
</dbReference>
<evidence type="ECO:0000256" key="7">
    <source>
        <dbReference type="RuleBase" id="RU364068"/>
    </source>
</evidence>
<dbReference type="PROSITE" id="PS00629">
    <property type="entry name" value="IMP_1"/>
    <property type="match status" value="1"/>
</dbReference>
<keyword evidence="9" id="KW-1185">Reference proteome</keyword>
<dbReference type="Gene3D" id="3.30.540.10">
    <property type="entry name" value="Fructose-1,6-Bisphosphatase, subunit A, domain 1"/>
    <property type="match status" value="1"/>
</dbReference>
<dbReference type="Proteomes" id="UP001165962">
    <property type="component" value="Unassembled WGS sequence"/>
</dbReference>
<evidence type="ECO:0000313" key="9">
    <source>
        <dbReference type="Proteomes" id="UP001165962"/>
    </source>
</evidence>
<evidence type="ECO:0000256" key="5">
    <source>
        <dbReference type="ARBA" id="ARBA00022801"/>
    </source>
</evidence>
<dbReference type="InterPro" id="IPR020550">
    <property type="entry name" value="Inositol_monophosphatase_CS"/>
</dbReference>
<evidence type="ECO:0000256" key="3">
    <source>
        <dbReference type="ARBA" id="ARBA00009759"/>
    </source>
</evidence>
<keyword evidence="5 7" id="KW-0378">Hydrolase</keyword>
<dbReference type="CDD" id="cd01639">
    <property type="entry name" value="IMPase"/>
    <property type="match status" value="1"/>
</dbReference>
<evidence type="ECO:0000256" key="1">
    <source>
        <dbReference type="ARBA" id="ARBA00001033"/>
    </source>
</evidence>
<dbReference type="PROSITE" id="PS00630">
    <property type="entry name" value="IMP_2"/>
    <property type="match status" value="1"/>
</dbReference>
<dbReference type="PANTHER" id="PTHR20854:SF4">
    <property type="entry name" value="INOSITOL-1-MONOPHOSPHATASE-RELATED"/>
    <property type="match status" value="1"/>
</dbReference>
<dbReference type="PRINTS" id="PR01959">
    <property type="entry name" value="SBIMPHPHTASE"/>
</dbReference>
<dbReference type="InterPro" id="IPR033942">
    <property type="entry name" value="IMPase"/>
</dbReference>
<dbReference type="EC" id="3.1.3.25" evidence="7"/>
<dbReference type="InterPro" id="IPR020583">
    <property type="entry name" value="Inositol_monoP_metal-BS"/>
</dbReference>
<proteinExistence type="inferred from homology"/>
<dbReference type="InterPro" id="IPR022337">
    <property type="entry name" value="Inositol_monophosphatase_SuhB"/>
</dbReference>
<dbReference type="Gene3D" id="3.40.190.80">
    <property type="match status" value="1"/>
</dbReference>
<organism evidence="8 9">
    <name type="scientific">Paenibacillus agricola</name>
    <dbReference type="NCBI Taxonomy" id="2716264"/>
    <lineage>
        <taxon>Bacteria</taxon>
        <taxon>Bacillati</taxon>
        <taxon>Bacillota</taxon>
        <taxon>Bacilli</taxon>
        <taxon>Bacillales</taxon>
        <taxon>Paenibacillaceae</taxon>
        <taxon>Paenibacillus</taxon>
    </lineage>
</organism>
<keyword evidence="4 7" id="KW-0479">Metal-binding</keyword>
<evidence type="ECO:0000256" key="6">
    <source>
        <dbReference type="ARBA" id="ARBA00022842"/>
    </source>
</evidence>
<comment type="cofactor">
    <cofactor evidence="2 7">
        <name>Mg(2+)</name>
        <dbReference type="ChEBI" id="CHEBI:18420"/>
    </cofactor>
</comment>
<protein>
    <recommendedName>
        <fullName evidence="7">Inositol-1-monophosphatase</fullName>
        <ecNumber evidence="7">3.1.3.25</ecNumber>
    </recommendedName>
</protein>
<comment type="caution">
    <text evidence="8">The sequence shown here is derived from an EMBL/GenBank/DDBJ whole genome shotgun (WGS) entry which is preliminary data.</text>
</comment>
<dbReference type="PANTHER" id="PTHR20854">
    <property type="entry name" value="INOSITOL MONOPHOSPHATASE"/>
    <property type="match status" value="1"/>
</dbReference>
<evidence type="ECO:0000256" key="2">
    <source>
        <dbReference type="ARBA" id="ARBA00001946"/>
    </source>
</evidence>
<gene>
    <name evidence="8" type="ORF">G9U52_20830</name>
</gene>
<reference evidence="8" key="1">
    <citation type="submission" date="2020-03" db="EMBL/GenBank/DDBJ databases">
        <title>Draft sequencing of Paenibacilllus sp. S3N08.</title>
        <authorList>
            <person name="Kim D.-U."/>
        </authorList>
    </citation>
    <scope>NUCLEOTIDE SEQUENCE</scope>
    <source>
        <strain evidence="8">S3N08</strain>
    </source>
</reference>
<evidence type="ECO:0000256" key="4">
    <source>
        <dbReference type="ARBA" id="ARBA00022723"/>
    </source>
</evidence>
<evidence type="ECO:0000313" key="8">
    <source>
        <dbReference type="EMBL" id="NHN32288.1"/>
    </source>
</evidence>
<keyword evidence="6 7" id="KW-0460">Magnesium</keyword>
<dbReference type="Pfam" id="PF00459">
    <property type="entry name" value="Inositol_P"/>
    <property type="match status" value="1"/>
</dbReference>
<comment type="catalytic activity">
    <reaction evidence="1 7">
        <text>a myo-inositol phosphate + H2O = myo-inositol + phosphate</text>
        <dbReference type="Rhea" id="RHEA:24056"/>
        <dbReference type="ChEBI" id="CHEBI:15377"/>
        <dbReference type="ChEBI" id="CHEBI:17268"/>
        <dbReference type="ChEBI" id="CHEBI:43474"/>
        <dbReference type="ChEBI" id="CHEBI:84139"/>
        <dbReference type="EC" id="3.1.3.25"/>
    </reaction>
</comment>
<dbReference type="RefSeq" id="WP_166152591.1">
    <property type="nucleotide sequence ID" value="NZ_JAAOIW010000008.1"/>
</dbReference>